<protein>
    <recommendedName>
        <fullName evidence="11">ATP-dependent DNA helicase</fullName>
        <ecNumber evidence="11">5.6.2.4</ecNumber>
    </recommendedName>
</protein>
<evidence type="ECO:0000256" key="1">
    <source>
        <dbReference type="ARBA" id="ARBA00009922"/>
    </source>
</evidence>
<evidence type="ECO:0000256" key="5">
    <source>
        <dbReference type="ARBA" id="ARBA00022840"/>
    </source>
</evidence>
<dbReference type="PROSITE" id="PS51217">
    <property type="entry name" value="UVRD_HELICASE_CTER"/>
    <property type="match status" value="1"/>
</dbReference>
<sequence>MRPSRRRLDLTSAAIVASIAATIVAALAWLWTGMLYVDWRDAQALTSPRAALATADRCETKIMPRSGQGDQETVRVHYRTATGVGGQVVLRFTDVVSDRRAADATGQPGSDADRRGEWATVPAGDRYACPLVVRYLLDDPAVTVAEKDLASLAAALEPGSQEWTRRSNALAFSCVLLVGAGLLMLPARQVGAPGGRGLSAISLRLGPDMDSLFDHLAAPSPSADVDASGVPTWALADPAGPVASPGAVPPPGTPAADRPATGPGWGGSGSPEQILAGLNPQQREAVTHEHDPLLIVAGAGSGKTRVLTHRIAYLLAARGVQPGQIMAITFTNKAAAEMRERVEQLVGPRAKAMLVSTFHSACVRILRREAAHVGLRSSFSIYDAADSQRLMAMVLRDLDLDPKRYPPRSFSHQVSNLKNDLVDVDTFAARITEESPPTDRLLADAYRLYQQRLRQANAMDFDDLIMTTVSMLQAFPAIAEHYHRRFRHIMVDEYQDTNHAQYQLVKELTGGPASSATDDLPAAELVVVGDADQSIYAFRGATIRNIVEFEEDYPQARTIVLEQNYRSTQTILQAANAVIARNPDRRPKNLWTESGDGDPIIGYVADNEHDEASFIAQTVDELGDEHQVRPGDVAVFYRTNAQSRPIEEVFVRVGIPYKVVGGTRFYERREVKDALAYLRVVSNPEDTVNLRRILNVPKRGIGDRAEACIAALAERERISFVAALAMPEDAPGIATRSVTAIRSFTHLLEGLGEVRSGGGGVGDLLEAILARSGYLDELRASHDPQDETRIENLNELLSVAREFDENYPEGALEDFLEQVSLVADADDIPDEDEQGQGSGVVTLMTLHTAKGLEFPVVFLTGLEDGCFPHMRALADDKELEEERRLAYVGITRARERLYLSRAAARAAWGAPSYNPPSRFLAEIPDELVDWARSETTRTRPSSTPAVARLAGRMPQRTSGNRPIISLKAGDRVSHDTFGLGSVVRVEGDGDRAMAHVDFGDGPVKRLLLRYAPSKSSDPVCRSAVLSLRSVRAGGLSCGRSWSGPRGAWGPALRAYHPALASSRLPPGPPRPFGPGPTPPLGSHGARARALRTDSRRVERSNRLVSAMNQPERYGVRRVERSALGHGHRDAGVAVGEAQPGQRPQGRTPARSGQGLAPLARSTGMGSMASVSFGSPCGCTSKCTCGPVERPVSPDLAISCALVTRWPALTSNADRWP</sequence>
<feature type="region of interest" description="Disordered" evidence="12">
    <location>
        <begin position="1132"/>
        <end position="1154"/>
    </location>
</feature>
<keyword evidence="2 10" id="KW-0547">Nucleotide-binding</keyword>
<comment type="similarity">
    <text evidence="1 11">Belongs to the helicase family. UvrD subfamily.</text>
</comment>
<evidence type="ECO:0000256" key="7">
    <source>
        <dbReference type="ARBA" id="ARBA00023235"/>
    </source>
</evidence>
<evidence type="ECO:0000313" key="16">
    <source>
        <dbReference type="EMBL" id="GMA20462.1"/>
    </source>
</evidence>
<dbReference type="Gene3D" id="1.10.10.160">
    <property type="match status" value="1"/>
</dbReference>
<keyword evidence="13" id="KW-1133">Transmembrane helix</keyword>
<keyword evidence="5 10" id="KW-0067">ATP-binding</keyword>
<keyword evidence="13" id="KW-0812">Transmembrane</keyword>
<dbReference type="NCBIfam" id="TIGR01073">
    <property type="entry name" value="pcrA"/>
    <property type="match status" value="1"/>
</dbReference>
<name>A0ABQ6HR29_9MICO</name>
<reference evidence="17" key="1">
    <citation type="journal article" date="2019" name="Int. J. Syst. Evol. Microbiol.">
        <title>The Global Catalogue of Microorganisms (GCM) 10K type strain sequencing project: providing services to taxonomists for standard genome sequencing and annotation.</title>
        <authorList>
            <consortium name="The Broad Institute Genomics Platform"/>
            <consortium name="The Broad Institute Genome Sequencing Center for Infectious Disease"/>
            <person name="Wu L."/>
            <person name="Ma J."/>
        </authorList>
    </citation>
    <scope>NUCLEOTIDE SEQUENCE [LARGE SCALE GENOMIC DNA]</scope>
    <source>
        <strain evidence="17">NBRC 105830</strain>
    </source>
</reference>
<feature type="transmembrane region" description="Helical" evidence="13">
    <location>
        <begin position="12"/>
        <end position="31"/>
    </location>
</feature>
<dbReference type="PROSITE" id="PS51198">
    <property type="entry name" value="UVRD_HELICASE_ATP_BIND"/>
    <property type="match status" value="1"/>
</dbReference>
<dbReference type="Pfam" id="PF00580">
    <property type="entry name" value="UvrD-helicase"/>
    <property type="match status" value="1"/>
</dbReference>
<dbReference type="Pfam" id="PF21196">
    <property type="entry name" value="PcrA_UvrD_tudor"/>
    <property type="match status" value="1"/>
</dbReference>
<keyword evidence="6 11" id="KW-0238">DNA-binding</keyword>
<accession>A0ABQ6HR29</accession>
<feature type="compositionally biased region" description="Low complexity" evidence="12">
    <location>
        <begin position="236"/>
        <end position="246"/>
    </location>
</feature>
<evidence type="ECO:0000256" key="4">
    <source>
        <dbReference type="ARBA" id="ARBA00022806"/>
    </source>
</evidence>
<evidence type="ECO:0000256" key="3">
    <source>
        <dbReference type="ARBA" id="ARBA00022801"/>
    </source>
</evidence>
<dbReference type="InterPro" id="IPR027417">
    <property type="entry name" value="P-loop_NTPase"/>
</dbReference>
<feature type="region of interest" description="Disordered" evidence="12">
    <location>
        <begin position="1062"/>
        <end position="1099"/>
    </location>
</feature>
<dbReference type="CDD" id="cd18807">
    <property type="entry name" value="SF1_C_UvrD"/>
    <property type="match status" value="1"/>
</dbReference>
<feature type="compositionally biased region" description="Pro residues" evidence="12">
    <location>
        <begin position="1065"/>
        <end position="1079"/>
    </location>
</feature>
<comment type="caution">
    <text evidence="16">The sequence shown here is derived from an EMBL/GenBank/DDBJ whole genome shotgun (WGS) entry which is preliminary data.</text>
</comment>
<evidence type="ECO:0000256" key="8">
    <source>
        <dbReference type="ARBA" id="ARBA00034617"/>
    </source>
</evidence>
<dbReference type="InterPro" id="IPR000212">
    <property type="entry name" value="DNA_helicase_UvrD/REP"/>
</dbReference>
<comment type="catalytic activity">
    <reaction evidence="9 11">
        <text>ATP + H2O = ADP + phosphate + H(+)</text>
        <dbReference type="Rhea" id="RHEA:13065"/>
        <dbReference type="ChEBI" id="CHEBI:15377"/>
        <dbReference type="ChEBI" id="CHEBI:15378"/>
        <dbReference type="ChEBI" id="CHEBI:30616"/>
        <dbReference type="ChEBI" id="CHEBI:43474"/>
        <dbReference type="ChEBI" id="CHEBI:456216"/>
        <dbReference type="EC" id="5.6.2.4"/>
    </reaction>
</comment>
<keyword evidence="13" id="KW-0472">Membrane</keyword>
<gene>
    <name evidence="16" type="ORF">GCM10025862_24830</name>
</gene>
<dbReference type="Gene3D" id="3.40.50.300">
    <property type="entry name" value="P-loop containing nucleotide triphosphate hydrolases"/>
    <property type="match status" value="2"/>
</dbReference>
<feature type="domain" description="UvrD-like helicase C-terminal" evidence="15">
    <location>
        <begin position="569"/>
        <end position="851"/>
    </location>
</feature>
<dbReference type="InterPro" id="IPR014017">
    <property type="entry name" value="DNA_helicase_UvrD-like_C"/>
</dbReference>
<evidence type="ECO:0000256" key="2">
    <source>
        <dbReference type="ARBA" id="ARBA00022741"/>
    </source>
</evidence>
<evidence type="ECO:0000256" key="10">
    <source>
        <dbReference type="PROSITE-ProRule" id="PRU00560"/>
    </source>
</evidence>
<evidence type="ECO:0000259" key="15">
    <source>
        <dbReference type="PROSITE" id="PS51217"/>
    </source>
</evidence>
<evidence type="ECO:0000256" key="11">
    <source>
        <dbReference type="RuleBase" id="RU364053"/>
    </source>
</evidence>
<dbReference type="CDD" id="cd17932">
    <property type="entry name" value="DEXQc_UvrD"/>
    <property type="match status" value="1"/>
</dbReference>
<evidence type="ECO:0000256" key="12">
    <source>
        <dbReference type="SAM" id="MobiDB-lite"/>
    </source>
</evidence>
<proteinExistence type="inferred from homology"/>
<dbReference type="InterPro" id="IPR014016">
    <property type="entry name" value="UvrD-like_ATP-bd"/>
</dbReference>
<keyword evidence="3 10" id="KW-0378">Hydrolase</keyword>
<feature type="compositionally biased region" description="Basic and acidic residues" evidence="12">
    <location>
        <begin position="1090"/>
        <end position="1099"/>
    </location>
</feature>
<dbReference type="PANTHER" id="PTHR11070:SF2">
    <property type="entry name" value="ATP-DEPENDENT DNA HELICASE SRS2"/>
    <property type="match status" value="1"/>
</dbReference>
<feature type="domain" description="UvrD-like helicase ATP-binding" evidence="14">
    <location>
        <begin position="276"/>
        <end position="568"/>
    </location>
</feature>
<evidence type="ECO:0000313" key="17">
    <source>
        <dbReference type="Proteomes" id="UP001157109"/>
    </source>
</evidence>
<dbReference type="PANTHER" id="PTHR11070">
    <property type="entry name" value="UVRD / RECB / PCRA DNA HELICASE FAMILY MEMBER"/>
    <property type="match status" value="1"/>
</dbReference>
<dbReference type="Pfam" id="PF13361">
    <property type="entry name" value="UvrD_C"/>
    <property type="match status" value="1"/>
</dbReference>
<organism evidence="16 17">
    <name type="scientific">Arsenicicoccus piscis</name>
    <dbReference type="NCBI Taxonomy" id="673954"/>
    <lineage>
        <taxon>Bacteria</taxon>
        <taxon>Bacillati</taxon>
        <taxon>Actinomycetota</taxon>
        <taxon>Actinomycetes</taxon>
        <taxon>Micrococcales</taxon>
        <taxon>Intrasporangiaceae</taxon>
        <taxon>Arsenicicoccus</taxon>
    </lineage>
</organism>
<dbReference type="InterPro" id="IPR013986">
    <property type="entry name" value="DExx_box_DNA_helicase_dom_sf"/>
</dbReference>
<comment type="catalytic activity">
    <reaction evidence="8">
        <text>Couples ATP hydrolysis with the unwinding of duplex DNA by translocating in the 3'-5' direction.</text>
        <dbReference type="EC" id="5.6.2.4"/>
    </reaction>
</comment>
<dbReference type="EMBL" id="BSUJ01000001">
    <property type="protein sequence ID" value="GMA20462.1"/>
    <property type="molecule type" value="Genomic_DNA"/>
</dbReference>
<evidence type="ECO:0000256" key="6">
    <source>
        <dbReference type="ARBA" id="ARBA00023125"/>
    </source>
</evidence>
<dbReference type="Proteomes" id="UP001157109">
    <property type="component" value="Unassembled WGS sequence"/>
</dbReference>
<keyword evidence="17" id="KW-1185">Reference proteome</keyword>
<dbReference type="EC" id="5.6.2.4" evidence="11"/>
<feature type="binding site" evidence="10">
    <location>
        <begin position="297"/>
        <end position="304"/>
    </location>
    <ligand>
        <name>ATP</name>
        <dbReference type="ChEBI" id="CHEBI:30616"/>
    </ligand>
</feature>
<keyword evidence="4 10" id="KW-0347">Helicase</keyword>
<dbReference type="Gene3D" id="1.10.486.10">
    <property type="entry name" value="PCRA, domain 4"/>
    <property type="match status" value="1"/>
</dbReference>
<feature type="region of interest" description="Disordered" evidence="12">
    <location>
        <begin position="236"/>
        <end position="275"/>
    </location>
</feature>
<dbReference type="InterPro" id="IPR005751">
    <property type="entry name" value="ATP-dep_DNA_helicase_PcrA"/>
</dbReference>
<keyword evidence="7" id="KW-0413">Isomerase</keyword>
<evidence type="ECO:0000256" key="9">
    <source>
        <dbReference type="ARBA" id="ARBA00048988"/>
    </source>
</evidence>
<dbReference type="SUPFAM" id="SSF52540">
    <property type="entry name" value="P-loop containing nucleoside triphosphate hydrolases"/>
    <property type="match status" value="1"/>
</dbReference>
<evidence type="ECO:0000259" key="14">
    <source>
        <dbReference type="PROSITE" id="PS51198"/>
    </source>
</evidence>
<evidence type="ECO:0000256" key="13">
    <source>
        <dbReference type="SAM" id="Phobius"/>
    </source>
</evidence>